<dbReference type="AlphaFoldDB" id="L0DFK3"/>
<dbReference type="PROSITE" id="PS51125">
    <property type="entry name" value="NHL"/>
    <property type="match status" value="1"/>
</dbReference>
<dbReference type="OrthoDB" id="9799230at2"/>
<name>L0DFK3_SINAD</name>
<dbReference type="InterPro" id="IPR001258">
    <property type="entry name" value="NHL_repeat"/>
</dbReference>
<keyword evidence="1" id="KW-0677">Repeat</keyword>
<evidence type="ECO:0000256" key="1">
    <source>
        <dbReference type="ARBA" id="ARBA00022737"/>
    </source>
</evidence>
<dbReference type="Proteomes" id="UP000010798">
    <property type="component" value="Chromosome"/>
</dbReference>
<evidence type="ECO:0000256" key="3">
    <source>
        <dbReference type="SAM" id="SignalP"/>
    </source>
</evidence>
<dbReference type="eggNOG" id="COG3391">
    <property type="taxonomic scope" value="Bacteria"/>
</dbReference>
<dbReference type="Gene3D" id="2.120.10.30">
    <property type="entry name" value="TolB, C-terminal domain"/>
    <property type="match status" value="3"/>
</dbReference>
<protein>
    <submittedName>
        <fullName evidence="5">NHL repeat protein</fullName>
    </submittedName>
</protein>
<dbReference type="SUPFAM" id="SSF101898">
    <property type="entry name" value="NHL repeat"/>
    <property type="match status" value="1"/>
</dbReference>
<dbReference type="STRING" id="886293.Sinac_3331"/>
<dbReference type="PANTHER" id="PTHR46388">
    <property type="entry name" value="NHL REPEAT-CONTAINING PROTEIN 2"/>
    <property type="match status" value="1"/>
</dbReference>
<dbReference type="EMBL" id="CP003364">
    <property type="protein sequence ID" value="AGA27598.1"/>
    <property type="molecule type" value="Genomic_DNA"/>
</dbReference>
<sequence length="358" mass="36298">MALLTLPLGICLLVLADPTMSTAVGTGQPGRLSAGGPAVEATLNMPFDVAFDSRGNLYLSDTMNHCIRRVDGKSGIITTVAGSGTKGFSGDGGVALKAKLDEPYGIVLDSRGNLYFADRLNRRVRRVDADSGMITTIAGDGSKTYSGDGGPGARAGLVEPNGVALDSQEARLFIADVADHRVRVVDLGTGLISTFAGTGQGKSAGDGGAASAASIFGARAVEVGADGTVLILERQGNRLRGVDPQTGLITTRAGTGAKGYSGDGGPATAATFNGPKEFAIDRAGDLLIVDTENQAIRRIDARTGLIRTLAGNGQRGGEGDGGAATSALLDRPHGVAVGPDGAVYIGDTGNHRIRKVGP</sequence>
<keyword evidence="3" id="KW-0732">Signal</keyword>
<feature type="signal peptide" evidence="3">
    <location>
        <begin position="1"/>
        <end position="23"/>
    </location>
</feature>
<dbReference type="RefSeq" id="WP_015246744.1">
    <property type="nucleotide sequence ID" value="NC_019892.1"/>
</dbReference>
<feature type="chain" id="PRO_5003940113" evidence="3">
    <location>
        <begin position="24"/>
        <end position="358"/>
    </location>
</feature>
<organism evidence="5 6">
    <name type="scientific">Singulisphaera acidiphila (strain ATCC BAA-1392 / DSM 18658 / VKM B-2454 / MOB10)</name>
    <dbReference type="NCBI Taxonomy" id="886293"/>
    <lineage>
        <taxon>Bacteria</taxon>
        <taxon>Pseudomonadati</taxon>
        <taxon>Planctomycetota</taxon>
        <taxon>Planctomycetia</taxon>
        <taxon>Isosphaerales</taxon>
        <taxon>Isosphaeraceae</taxon>
        <taxon>Singulisphaera</taxon>
    </lineage>
</organism>
<dbReference type="Pfam" id="PF25021">
    <property type="entry name" value="TEN_NHL"/>
    <property type="match status" value="1"/>
</dbReference>
<evidence type="ECO:0000256" key="2">
    <source>
        <dbReference type="PROSITE-ProRule" id="PRU00504"/>
    </source>
</evidence>
<accession>L0DFK3</accession>
<evidence type="ECO:0000313" key="5">
    <source>
        <dbReference type="EMBL" id="AGA27598.1"/>
    </source>
</evidence>
<dbReference type="KEGG" id="saci:Sinac_3331"/>
<proteinExistence type="predicted"/>
<dbReference type="InterPro" id="IPR056822">
    <property type="entry name" value="TEN_NHL"/>
</dbReference>
<dbReference type="Pfam" id="PF01436">
    <property type="entry name" value="NHL"/>
    <property type="match status" value="1"/>
</dbReference>
<feature type="domain" description="Teneurin NHL" evidence="4">
    <location>
        <begin position="89"/>
        <end position="142"/>
    </location>
</feature>
<reference evidence="5 6" key="1">
    <citation type="submission" date="2012-02" db="EMBL/GenBank/DDBJ databases">
        <title>Complete sequence of chromosome of Singulisphaera acidiphila DSM 18658.</title>
        <authorList>
            <consortium name="US DOE Joint Genome Institute (JGI-PGF)"/>
            <person name="Lucas S."/>
            <person name="Copeland A."/>
            <person name="Lapidus A."/>
            <person name="Glavina del Rio T."/>
            <person name="Dalin E."/>
            <person name="Tice H."/>
            <person name="Bruce D."/>
            <person name="Goodwin L."/>
            <person name="Pitluck S."/>
            <person name="Peters L."/>
            <person name="Ovchinnikova G."/>
            <person name="Chertkov O."/>
            <person name="Kyrpides N."/>
            <person name="Mavromatis K."/>
            <person name="Ivanova N."/>
            <person name="Brettin T."/>
            <person name="Detter J.C."/>
            <person name="Han C."/>
            <person name="Larimer F."/>
            <person name="Land M."/>
            <person name="Hauser L."/>
            <person name="Markowitz V."/>
            <person name="Cheng J.-F."/>
            <person name="Hugenholtz P."/>
            <person name="Woyke T."/>
            <person name="Wu D."/>
            <person name="Tindall B."/>
            <person name="Pomrenke H."/>
            <person name="Brambilla E."/>
            <person name="Klenk H.-P."/>
            <person name="Eisen J.A."/>
        </authorList>
    </citation>
    <scope>NUCLEOTIDE SEQUENCE [LARGE SCALE GENOMIC DNA]</scope>
    <source>
        <strain evidence="6">ATCC BAA-1392 / DSM 18658 / VKM B-2454 / MOB10</strain>
    </source>
</reference>
<dbReference type="HOGENOM" id="CLU_008645_1_0_0"/>
<evidence type="ECO:0000313" key="6">
    <source>
        <dbReference type="Proteomes" id="UP000010798"/>
    </source>
</evidence>
<dbReference type="PANTHER" id="PTHR46388:SF2">
    <property type="entry name" value="NHL REPEAT-CONTAINING PROTEIN 2"/>
    <property type="match status" value="1"/>
</dbReference>
<evidence type="ECO:0000259" key="4">
    <source>
        <dbReference type="Pfam" id="PF25021"/>
    </source>
</evidence>
<feature type="repeat" description="NHL" evidence="2">
    <location>
        <begin position="329"/>
        <end position="358"/>
    </location>
</feature>
<dbReference type="InterPro" id="IPR011042">
    <property type="entry name" value="6-blade_b-propeller_TolB-like"/>
</dbReference>
<keyword evidence="6" id="KW-1185">Reference proteome</keyword>
<gene>
    <name evidence="5" type="ordered locus">Sinac_3331</name>
</gene>